<dbReference type="EMBL" id="CP049140">
    <property type="protein sequence ID" value="QIE87795.1"/>
    <property type="molecule type" value="Genomic_DNA"/>
</dbReference>
<accession>A0A6G6IX75</accession>
<name>A0A6G6IX75_PSENT</name>
<feature type="region of interest" description="Disordered" evidence="1">
    <location>
        <begin position="48"/>
        <end position="67"/>
    </location>
</feature>
<evidence type="ECO:0000313" key="5">
    <source>
        <dbReference type="Proteomes" id="UP000501063"/>
    </source>
</evidence>
<evidence type="ECO:0000256" key="1">
    <source>
        <dbReference type="SAM" id="MobiDB-lite"/>
    </source>
</evidence>
<proteinExistence type="predicted"/>
<organism evidence="4 5">
    <name type="scientific">Pseudomonas nitroreducens</name>
    <dbReference type="NCBI Taxonomy" id="46680"/>
    <lineage>
        <taxon>Bacteria</taxon>
        <taxon>Pseudomonadati</taxon>
        <taxon>Pseudomonadota</taxon>
        <taxon>Gammaproteobacteria</taxon>
        <taxon>Pseudomonadales</taxon>
        <taxon>Pseudomonadaceae</taxon>
        <taxon>Pseudomonas</taxon>
    </lineage>
</organism>
<evidence type="ECO:0000313" key="4">
    <source>
        <dbReference type="EMBL" id="QIE87806.1"/>
    </source>
</evidence>
<dbReference type="RefSeq" id="WP_024767411.1">
    <property type="nucleotide sequence ID" value="NZ_CP049140.1"/>
</dbReference>
<dbReference type="EMBL" id="CP049140">
    <property type="protein sequence ID" value="QIE87806.1"/>
    <property type="molecule type" value="Genomic_DNA"/>
</dbReference>
<evidence type="ECO:0000313" key="3">
    <source>
        <dbReference type="EMBL" id="QIE87795.1"/>
    </source>
</evidence>
<evidence type="ECO:0000313" key="2">
    <source>
        <dbReference type="EMBL" id="QIE87784.1"/>
    </source>
</evidence>
<gene>
    <name evidence="2" type="ORF">G5B91_16505</name>
    <name evidence="3" type="ORF">G5B91_16560</name>
    <name evidence="4" type="ORF">G5B91_16615</name>
</gene>
<reference evidence="4 5" key="1">
    <citation type="submission" date="2020-02" db="EMBL/GenBank/DDBJ databases">
        <title>Integrative conjugative elements (ICEs) and plasmids drive adaptation of Pseudomonas nitroreducens strain HBP1 to wastewater environment.</title>
        <authorList>
            <person name="Sentchilo V."/>
            <person name="Carraro N."/>
            <person name="Bertelli C."/>
            <person name="van der Meer J.R."/>
        </authorList>
    </citation>
    <scope>NUCLEOTIDE SEQUENCE [LARGE SCALE GENOMIC DNA]</scope>
    <source>
        <strain evidence="4 5">HBP1</strain>
    </source>
</reference>
<dbReference type="AlphaFoldDB" id="A0A6G6IX75"/>
<dbReference type="Proteomes" id="UP000501063">
    <property type="component" value="Chromosome"/>
</dbReference>
<sequence>MQTVSFQGVQMSATQRLRADQQARLRLSMSGGLAQLTESIDKAIQQHKRTASEPYKPEKQWHTVSNEHGTPWLGDVFGF</sequence>
<dbReference type="EMBL" id="CP049140">
    <property type="protein sequence ID" value="QIE87784.1"/>
    <property type="molecule type" value="Genomic_DNA"/>
</dbReference>
<dbReference type="KEGG" id="pnt:G5B91_16505"/>
<dbReference type="KEGG" id="pnt:G5B91_16560"/>
<protein>
    <submittedName>
        <fullName evidence="4">Uncharacterized protein</fullName>
    </submittedName>
</protein>
<dbReference type="KEGG" id="pnt:G5B91_16615"/>